<dbReference type="Pfam" id="PF09423">
    <property type="entry name" value="PhoD"/>
    <property type="match status" value="1"/>
</dbReference>
<dbReference type="Gene3D" id="3.60.21.70">
    <property type="entry name" value="PhoD-like phosphatase"/>
    <property type="match status" value="1"/>
</dbReference>
<feature type="domain" description="Phospholipase D N-terminal" evidence="3">
    <location>
        <begin position="38"/>
        <end position="125"/>
    </location>
</feature>
<organism evidence="4">
    <name type="scientific">marine metagenome</name>
    <dbReference type="NCBI Taxonomy" id="408172"/>
    <lineage>
        <taxon>unclassified sequences</taxon>
        <taxon>metagenomes</taxon>
        <taxon>ecological metagenomes</taxon>
    </lineage>
</organism>
<dbReference type="AlphaFoldDB" id="A0A381S8C3"/>
<feature type="non-terminal residue" evidence="4">
    <location>
        <position position="392"/>
    </location>
</feature>
<dbReference type="GO" id="GO:0003993">
    <property type="term" value="F:acid phosphatase activity"/>
    <property type="evidence" value="ECO:0007669"/>
    <property type="project" value="InterPro"/>
</dbReference>
<dbReference type="InterPro" id="IPR038607">
    <property type="entry name" value="PhoD-like_sf"/>
</dbReference>
<evidence type="ECO:0000259" key="3">
    <source>
        <dbReference type="Pfam" id="PF16655"/>
    </source>
</evidence>
<dbReference type="PANTHER" id="PTHR43606:SF7">
    <property type="entry name" value="PHOSPHATASE, PUTATIVE (AFU_ORTHOLOGUE AFUA_6G08710)-RELATED"/>
    <property type="match status" value="1"/>
</dbReference>
<dbReference type="PANTHER" id="PTHR43606">
    <property type="entry name" value="PHOSPHATASE, PUTATIVE (AFU_ORTHOLOGUE AFUA_6G08710)-RELATED"/>
    <property type="match status" value="1"/>
</dbReference>
<dbReference type="InterPro" id="IPR018946">
    <property type="entry name" value="PhoD-like_MPP"/>
</dbReference>
<dbReference type="Pfam" id="PF16655">
    <property type="entry name" value="PhoD_N"/>
    <property type="match status" value="1"/>
</dbReference>
<keyword evidence="1" id="KW-0732">Signal</keyword>
<proteinExistence type="predicted"/>
<dbReference type="SUPFAM" id="SSF56300">
    <property type="entry name" value="Metallo-dependent phosphatases"/>
    <property type="match status" value="1"/>
</dbReference>
<dbReference type="SUPFAM" id="SSF49363">
    <property type="entry name" value="Purple acid phosphatase, N-terminal domain"/>
    <property type="match status" value="1"/>
</dbReference>
<evidence type="ECO:0008006" key="5">
    <source>
        <dbReference type="Google" id="ProtNLM"/>
    </source>
</evidence>
<gene>
    <name evidence="4" type="ORF">METZ01_LOCUS52422</name>
</gene>
<dbReference type="InterPro" id="IPR029052">
    <property type="entry name" value="Metallo-depent_PP-like"/>
</dbReference>
<feature type="domain" description="PhoD-like phosphatase metallophosphatase" evidence="2">
    <location>
        <begin position="136"/>
        <end position="392"/>
    </location>
</feature>
<dbReference type="InterPro" id="IPR006311">
    <property type="entry name" value="TAT_signal"/>
</dbReference>
<accession>A0A381S8C3</accession>
<dbReference type="Gene3D" id="2.60.40.380">
    <property type="entry name" value="Purple acid phosphatase-like, N-terminal"/>
    <property type="match status" value="1"/>
</dbReference>
<dbReference type="InterPro" id="IPR008963">
    <property type="entry name" value="Purple_acid_Pase-like_N"/>
</dbReference>
<evidence type="ECO:0000259" key="2">
    <source>
        <dbReference type="Pfam" id="PF09423"/>
    </source>
</evidence>
<dbReference type="InterPro" id="IPR032093">
    <property type="entry name" value="PhoD_N"/>
</dbReference>
<reference evidence="4" key="1">
    <citation type="submission" date="2018-05" db="EMBL/GenBank/DDBJ databases">
        <authorList>
            <person name="Lanie J.A."/>
            <person name="Ng W.-L."/>
            <person name="Kazmierczak K.M."/>
            <person name="Andrzejewski T.M."/>
            <person name="Davidsen T.M."/>
            <person name="Wayne K.J."/>
            <person name="Tettelin H."/>
            <person name="Glass J.I."/>
            <person name="Rusch D."/>
            <person name="Podicherti R."/>
            <person name="Tsui H.-C.T."/>
            <person name="Winkler M.E."/>
        </authorList>
    </citation>
    <scope>NUCLEOTIDE SEQUENCE</scope>
</reference>
<dbReference type="EMBL" id="UINC01002714">
    <property type="protein sequence ID" value="SUZ99568.1"/>
    <property type="molecule type" value="Genomic_DNA"/>
</dbReference>
<dbReference type="CDD" id="cd07389">
    <property type="entry name" value="MPP_PhoD"/>
    <property type="match status" value="1"/>
</dbReference>
<name>A0A381S8C3_9ZZZZ</name>
<evidence type="ECO:0000256" key="1">
    <source>
        <dbReference type="ARBA" id="ARBA00022729"/>
    </source>
</evidence>
<sequence length="392" mass="44548">MAVSRRRFLGTVAGGSLALTPPGRVVEALQSSRDVFAHGVASGDPLEDRVILWTRVSGGRGDVEVHWWVANDPEMRSVIGRGSVVTNSTRDFTVKVEASSLRPGTTYYYQFSGLDVPSPIGRTKTLPVGDIDRVRLAVVSCSNLPYGYFNVYRCLAQRPDLDAVLHLGDYLYEYKNGRYGDGTALNRVPMPDKEMVTLKDYRIRHAQYKADLDSQAMLRQHPLIAVWDDHESANNSWMDGAENHDPDEGEGDWLKRRAASVKAYYEWMPIRENRSARQLQIYRSFRYGELVDLIMLDTRLTGRDEQVDRDNTVAVQDSNRSLLGDTQEAWLFGELEESMKNGTQWRVLGQQVFFGAQAPSDEIRNSDVWDGYQGNRNRIFDFIEKHTLENLV</sequence>
<evidence type="ECO:0000313" key="4">
    <source>
        <dbReference type="EMBL" id="SUZ99568.1"/>
    </source>
</evidence>
<dbReference type="GO" id="GO:0046872">
    <property type="term" value="F:metal ion binding"/>
    <property type="evidence" value="ECO:0007669"/>
    <property type="project" value="InterPro"/>
</dbReference>
<protein>
    <recommendedName>
        <fullName evidence="5">PhoD-like phosphatase metallophosphatase domain-containing protein</fullName>
    </recommendedName>
</protein>
<dbReference type="PROSITE" id="PS51318">
    <property type="entry name" value="TAT"/>
    <property type="match status" value="1"/>
</dbReference>
<dbReference type="InterPro" id="IPR052900">
    <property type="entry name" value="Phospholipid_Metab_Enz"/>
</dbReference>